<feature type="domain" description="Phosphatidic acid phosphatase type 2/haloperoxidase" evidence="1">
    <location>
        <begin position="127"/>
        <end position="249"/>
    </location>
</feature>
<dbReference type="EMBL" id="FTMS01000004">
    <property type="protein sequence ID" value="SIQ13336.1"/>
    <property type="molecule type" value="Genomic_DNA"/>
</dbReference>
<dbReference type="SMART" id="SM00014">
    <property type="entry name" value="acidPPc"/>
    <property type="match status" value="1"/>
</dbReference>
<proteinExistence type="predicted"/>
<dbReference type="CDD" id="cd01610">
    <property type="entry name" value="PAP2_like"/>
    <property type="match status" value="1"/>
</dbReference>
<dbReference type="AlphaFoldDB" id="A0A1N6QA74"/>
<sequence length="280" mass="30884">MAQKFFSFLAVAALVVSGGPLGALPWDWYEVSPAFPYELSLRREVAITATGLGLTGLSYLLEETNPHTTAAEYGPERLDKSDINPLDRLVVNRYNETLQVTGHALFFVALLAPFPAAANRNFSELFTLGMMYGQTLLLSYGSKETLLHFFPRYRPHAYYDDTPKEHMTDQGSRKSFFSGHATHTFAAATFATVIMADLEMERRTRYMVSAASYGLATGVAVSRVAAGRHFITDVAAGMVWGSAVGWLVPALHRRNTEAPFQLAPTLDEEGLGLEVRVPLR</sequence>
<dbReference type="InterPro" id="IPR036938">
    <property type="entry name" value="PAP2/HPO_sf"/>
</dbReference>
<accession>A0A1N6QA74</accession>
<dbReference type="Gene3D" id="1.20.144.10">
    <property type="entry name" value="Phosphatidic acid phosphatase type 2/haloperoxidase"/>
    <property type="match status" value="1"/>
</dbReference>
<evidence type="ECO:0000259" key="1">
    <source>
        <dbReference type="SMART" id="SM00014"/>
    </source>
</evidence>
<evidence type="ECO:0000313" key="2">
    <source>
        <dbReference type="EMBL" id="SIQ13336.1"/>
    </source>
</evidence>
<dbReference type="STRING" id="159291.SAMN05920897_10473"/>
<dbReference type="SUPFAM" id="SSF48317">
    <property type="entry name" value="Acid phosphatase/Vanadium-dependent haloperoxidase"/>
    <property type="match status" value="1"/>
</dbReference>
<dbReference type="OrthoDB" id="9780507at2"/>
<gene>
    <name evidence="2" type="ORF">SAMN05920897_10473</name>
</gene>
<dbReference type="Proteomes" id="UP000186400">
    <property type="component" value="Unassembled WGS sequence"/>
</dbReference>
<protein>
    <submittedName>
        <fullName evidence="2">PAP2 superfamily protein</fullName>
    </submittedName>
</protein>
<reference evidence="2 3" key="1">
    <citation type="submission" date="2017-01" db="EMBL/GenBank/DDBJ databases">
        <authorList>
            <person name="Mah S.A."/>
            <person name="Swanson W.J."/>
            <person name="Moy G.W."/>
            <person name="Vacquier V.D."/>
        </authorList>
    </citation>
    <scope>NUCLEOTIDE SEQUENCE [LARGE SCALE GENOMIC DNA]</scope>
    <source>
        <strain evidence="2 3">ASpG1</strain>
    </source>
</reference>
<dbReference type="RefSeq" id="WP_076488040.1">
    <property type="nucleotide sequence ID" value="NZ_FTMS01000004.1"/>
</dbReference>
<evidence type="ECO:0000313" key="3">
    <source>
        <dbReference type="Proteomes" id="UP000186400"/>
    </source>
</evidence>
<dbReference type="InterPro" id="IPR000326">
    <property type="entry name" value="PAP2/HPO"/>
</dbReference>
<organism evidence="2 3">
    <name type="scientific">Alkalispirochaeta americana</name>
    <dbReference type="NCBI Taxonomy" id="159291"/>
    <lineage>
        <taxon>Bacteria</taxon>
        <taxon>Pseudomonadati</taxon>
        <taxon>Spirochaetota</taxon>
        <taxon>Spirochaetia</taxon>
        <taxon>Spirochaetales</taxon>
        <taxon>Spirochaetaceae</taxon>
        <taxon>Alkalispirochaeta</taxon>
    </lineage>
</organism>
<name>A0A1N6QA74_9SPIO</name>
<dbReference type="Pfam" id="PF01569">
    <property type="entry name" value="PAP2"/>
    <property type="match status" value="1"/>
</dbReference>
<keyword evidence="3" id="KW-1185">Reference proteome</keyword>